<dbReference type="InterPro" id="IPR001611">
    <property type="entry name" value="Leu-rich_rpt"/>
</dbReference>
<protein>
    <recommendedName>
        <fullName evidence="5">Leucine-rich repeat-containing N-terminal plant-type domain-containing protein</fullName>
    </recommendedName>
</protein>
<gene>
    <name evidence="6" type="ORF">RND81_11G001400</name>
</gene>
<dbReference type="SUPFAM" id="SSF52058">
    <property type="entry name" value="L domain-like"/>
    <property type="match status" value="1"/>
</dbReference>
<keyword evidence="7" id="KW-1185">Reference proteome</keyword>
<name>A0AAW1HGZ8_SAPOF</name>
<comment type="caution">
    <text evidence="6">The sequence shown here is derived from an EMBL/GenBank/DDBJ whole genome shotgun (WGS) entry which is preliminary data.</text>
</comment>
<evidence type="ECO:0000313" key="6">
    <source>
        <dbReference type="EMBL" id="KAK9675340.1"/>
    </source>
</evidence>
<evidence type="ECO:0000256" key="4">
    <source>
        <dbReference type="SAM" id="SignalP"/>
    </source>
</evidence>
<dbReference type="Pfam" id="PF12799">
    <property type="entry name" value="LRR_4"/>
    <property type="match status" value="1"/>
</dbReference>
<dbReference type="InterPro" id="IPR013210">
    <property type="entry name" value="LRR_N_plant-typ"/>
</dbReference>
<dbReference type="FunFam" id="3.80.10.10:FF:000024">
    <property type="entry name" value="Somatic embryogenesis receptor kinase 1"/>
    <property type="match status" value="1"/>
</dbReference>
<dbReference type="InterPro" id="IPR025875">
    <property type="entry name" value="Leu-rich_rpt_4"/>
</dbReference>
<evidence type="ECO:0000256" key="2">
    <source>
        <dbReference type="ARBA" id="ARBA00022729"/>
    </source>
</evidence>
<evidence type="ECO:0000259" key="5">
    <source>
        <dbReference type="Pfam" id="PF08263"/>
    </source>
</evidence>
<feature type="signal peptide" evidence="4">
    <location>
        <begin position="1"/>
        <end position="20"/>
    </location>
</feature>
<keyword evidence="2 4" id="KW-0732">Signal</keyword>
<dbReference type="EMBL" id="JBDFQZ010000011">
    <property type="protein sequence ID" value="KAK9675340.1"/>
    <property type="molecule type" value="Genomic_DNA"/>
</dbReference>
<dbReference type="InterPro" id="IPR032675">
    <property type="entry name" value="LRR_dom_sf"/>
</dbReference>
<dbReference type="Proteomes" id="UP001443914">
    <property type="component" value="Unassembled WGS sequence"/>
</dbReference>
<evidence type="ECO:0000256" key="1">
    <source>
        <dbReference type="ARBA" id="ARBA00022614"/>
    </source>
</evidence>
<dbReference type="Gene3D" id="3.80.10.10">
    <property type="entry name" value="Ribonuclease Inhibitor"/>
    <property type="match status" value="1"/>
</dbReference>
<feature type="chain" id="PRO_5043598184" description="Leucine-rich repeat-containing N-terminal plant-type domain-containing protein" evidence="4">
    <location>
        <begin position="21"/>
        <end position="198"/>
    </location>
</feature>
<dbReference type="PRINTS" id="PR00019">
    <property type="entry name" value="LEURICHRPT"/>
</dbReference>
<evidence type="ECO:0000313" key="7">
    <source>
        <dbReference type="Proteomes" id="UP001443914"/>
    </source>
</evidence>
<dbReference type="Pfam" id="PF00560">
    <property type="entry name" value="LRR_1"/>
    <property type="match status" value="1"/>
</dbReference>
<sequence length="198" mass="21207">MGCGAFFVLVICLAVAAVDCNVEVDALHEWRQVVYDPNDVMQSWDPTLVNPCTWMHIACNSNNSVTRVDVGNAGLSGTLTPALGNLTNLRYLEAFGNNLTGTIPGELGRLTNLVSLDLSNNGLSGSIPASLGNLKSLRFLRLNSNALTGDIPTKLLQLVPWGHLRLFNVSHNFLTGSLPSGESKGRPAITIIVQDPRA</sequence>
<keyword evidence="1" id="KW-0433">Leucine-rich repeat</keyword>
<dbReference type="PANTHER" id="PTHR47988">
    <property type="entry name" value="SOMATIC EMBRYOGENESIS RECEPTOR KINASE 1"/>
    <property type="match status" value="1"/>
</dbReference>
<dbReference type="AlphaFoldDB" id="A0AAW1HGZ8"/>
<keyword evidence="3" id="KW-0677">Repeat</keyword>
<accession>A0AAW1HGZ8</accession>
<evidence type="ECO:0000256" key="3">
    <source>
        <dbReference type="ARBA" id="ARBA00022737"/>
    </source>
</evidence>
<reference evidence="6" key="1">
    <citation type="submission" date="2024-03" db="EMBL/GenBank/DDBJ databases">
        <title>WGS assembly of Saponaria officinalis var. Norfolk2.</title>
        <authorList>
            <person name="Jenkins J."/>
            <person name="Shu S."/>
            <person name="Grimwood J."/>
            <person name="Barry K."/>
            <person name="Goodstein D."/>
            <person name="Schmutz J."/>
            <person name="Leebens-Mack J."/>
            <person name="Osbourn A."/>
        </authorList>
    </citation>
    <scope>NUCLEOTIDE SEQUENCE [LARGE SCALE GENOMIC DNA]</scope>
    <source>
        <strain evidence="6">JIC</strain>
    </source>
</reference>
<feature type="domain" description="Leucine-rich repeat-containing N-terminal plant-type" evidence="5">
    <location>
        <begin position="21"/>
        <end position="60"/>
    </location>
</feature>
<dbReference type="Pfam" id="PF08263">
    <property type="entry name" value="LRRNT_2"/>
    <property type="match status" value="1"/>
</dbReference>
<organism evidence="6 7">
    <name type="scientific">Saponaria officinalis</name>
    <name type="common">Common soapwort</name>
    <name type="synonym">Lychnis saponaria</name>
    <dbReference type="NCBI Taxonomy" id="3572"/>
    <lineage>
        <taxon>Eukaryota</taxon>
        <taxon>Viridiplantae</taxon>
        <taxon>Streptophyta</taxon>
        <taxon>Embryophyta</taxon>
        <taxon>Tracheophyta</taxon>
        <taxon>Spermatophyta</taxon>
        <taxon>Magnoliopsida</taxon>
        <taxon>eudicotyledons</taxon>
        <taxon>Gunneridae</taxon>
        <taxon>Pentapetalae</taxon>
        <taxon>Caryophyllales</taxon>
        <taxon>Caryophyllaceae</taxon>
        <taxon>Caryophylleae</taxon>
        <taxon>Saponaria</taxon>
    </lineage>
</organism>
<proteinExistence type="predicted"/>
<dbReference type="PROSITE" id="PS51450">
    <property type="entry name" value="LRR"/>
    <property type="match status" value="1"/>
</dbReference>